<dbReference type="OrthoDB" id="9815425at2"/>
<feature type="domain" description="Alpha/beta hydrolase fold-3" evidence="2">
    <location>
        <begin position="75"/>
        <end position="285"/>
    </location>
</feature>
<proteinExistence type="predicted"/>
<accession>A0A494YY49</accession>
<sequence length="318" mass="35025">MIKRVHPDLRDLLDAFPPLNLDYLDAVREGMANSPTAPIEEDIHVEDKFINGPDGNSLRVRIYQLKGRTETVPALLWIHGGGYVIGVPEGDDGLCQRFVKEAGCTVVSVDYRLAPEHPYPAPLEDCYSALKWIADNSQALNIDANRIGIAGASAGGGLTAALALLAKDRKGPNLIFQMPLYPMINDLNDNFSNKEITGNFIWNYSLNEAGWSMYLGDLKGSENIPYHAAPARATVEDLKGLPYTYTCVGQLDPFRDETLQYVTKLAQAGVDVDFHLYAGGYHAFETLNPHADIANNAVQEYINAVKFGLNRTIEVEVK</sequence>
<dbReference type="Proteomes" id="UP000272238">
    <property type="component" value="Unassembled WGS sequence"/>
</dbReference>
<evidence type="ECO:0000313" key="4">
    <source>
        <dbReference type="Proteomes" id="UP000272238"/>
    </source>
</evidence>
<gene>
    <name evidence="3" type="ORF">D8M03_12395</name>
</gene>
<dbReference type="InterPro" id="IPR029058">
    <property type="entry name" value="AB_hydrolase_fold"/>
</dbReference>
<dbReference type="PANTHER" id="PTHR48081:SF8">
    <property type="entry name" value="ALPHA_BETA HYDROLASE FOLD-3 DOMAIN-CONTAINING PROTEIN-RELATED"/>
    <property type="match status" value="1"/>
</dbReference>
<dbReference type="GO" id="GO:0016787">
    <property type="term" value="F:hydrolase activity"/>
    <property type="evidence" value="ECO:0007669"/>
    <property type="project" value="UniProtKB-KW"/>
</dbReference>
<dbReference type="SUPFAM" id="SSF53474">
    <property type="entry name" value="alpha/beta-Hydrolases"/>
    <property type="match status" value="1"/>
</dbReference>
<keyword evidence="4" id="KW-1185">Reference proteome</keyword>
<comment type="caution">
    <text evidence="3">The sequence shown here is derived from an EMBL/GenBank/DDBJ whole genome shotgun (WGS) entry which is preliminary data.</text>
</comment>
<protein>
    <submittedName>
        <fullName evidence="3">Alpha/beta hydrolase</fullName>
    </submittedName>
</protein>
<dbReference type="Pfam" id="PF07859">
    <property type="entry name" value="Abhydrolase_3"/>
    <property type="match status" value="1"/>
</dbReference>
<dbReference type="InterPro" id="IPR050300">
    <property type="entry name" value="GDXG_lipolytic_enzyme"/>
</dbReference>
<evidence type="ECO:0000256" key="1">
    <source>
        <dbReference type="ARBA" id="ARBA00022801"/>
    </source>
</evidence>
<evidence type="ECO:0000259" key="2">
    <source>
        <dbReference type="Pfam" id="PF07859"/>
    </source>
</evidence>
<organism evidence="3 4">
    <name type="scientific">Ureibacillus endophyticus</name>
    <dbReference type="NCBI Taxonomy" id="1978490"/>
    <lineage>
        <taxon>Bacteria</taxon>
        <taxon>Bacillati</taxon>
        <taxon>Bacillota</taxon>
        <taxon>Bacilli</taxon>
        <taxon>Bacillales</taxon>
        <taxon>Caryophanaceae</taxon>
        <taxon>Ureibacillus</taxon>
    </lineage>
</organism>
<dbReference type="EMBL" id="RBZN01000033">
    <property type="protein sequence ID" value="RKQ15146.1"/>
    <property type="molecule type" value="Genomic_DNA"/>
</dbReference>
<dbReference type="Gene3D" id="3.40.50.1820">
    <property type="entry name" value="alpha/beta hydrolase"/>
    <property type="match status" value="1"/>
</dbReference>
<dbReference type="InterPro" id="IPR013094">
    <property type="entry name" value="AB_hydrolase_3"/>
</dbReference>
<dbReference type="AlphaFoldDB" id="A0A494YY49"/>
<name>A0A494YY49_9BACL</name>
<reference evidence="3 4" key="1">
    <citation type="journal article" date="2016" name="Antonie Van Leeuwenhoek">
        <title>Lysinibacillus endophyticus sp. nov., an indole-3-acetic acid producing endophytic bacterium isolated from corn root (Zea mays cv. Xinken-5).</title>
        <authorList>
            <person name="Yu J."/>
            <person name="Guan X."/>
            <person name="Liu C."/>
            <person name="Xiang W."/>
            <person name="Yu Z."/>
            <person name="Liu X."/>
            <person name="Wang G."/>
        </authorList>
    </citation>
    <scope>NUCLEOTIDE SEQUENCE [LARGE SCALE GENOMIC DNA]</scope>
    <source>
        <strain evidence="3 4">DSM 100506</strain>
    </source>
</reference>
<dbReference type="PANTHER" id="PTHR48081">
    <property type="entry name" value="AB HYDROLASE SUPERFAMILY PROTEIN C4A8.06C"/>
    <property type="match status" value="1"/>
</dbReference>
<dbReference type="RefSeq" id="WP_121215112.1">
    <property type="nucleotide sequence ID" value="NZ_RBZN01000033.1"/>
</dbReference>
<keyword evidence="1 3" id="KW-0378">Hydrolase</keyword>
<evidence type="ECO:0000313" key="3">
    <source>
        <dbReference type="EMBL" id="RKQ15146.1"/>
    </source>
</evidence>